<feature type="region of interest" description="Disordered" evidence="1">
    <location>
        <begin position="1"/>
        <end position="51"/>
    </location>
</feature>
<proteinExistence type="predicted"/>
<gene>
    <name evidence="2" type="ORF">F2Q70_00025977</name>
</gene>
<feature type="compositionally biased region" description="Basic and acidic residues" evidence="1">
    <location>
        <begin position="34"/>
        <end position="45"/>
    </location>
</feature>
<comment type="caution">
    <text evidence="2">The sequence shown here is derived from an EMBL/GenBank/DDBJ whole genome shotgun (WGS) entry which is preliminary data.</text>
</comment>
<dbReference type="AlphaFoldDB" id="A0A8S9LGR0"/>
<evidence type="ECO:0000256" key="1">
    <source>
        <dbReference type="SAM" id="MobiDB-lite"/>
    </source>
</evidence>
<organism evidence="2">
    <name type="scientific">Brassica cretica</name>
    <name type="common">Mustard</name>
    <dbReference type="NCBI Taxonomy" id="69181"/>
    <lineage>
        <taxon>Eukaryota</taxon>
        <taxon>Viridiplantae</taxon>
        <taxon>Streptophyta</taxon>
        <taxon>Embryophyta</taxon>
        <taxon>Tracheophyta</taxon>
        <taxon>Spermatophyta</taxon>
        <taxon>Magnoliopsida</taxon>
        <taxon>eudicotyledons</taxon>
        <taxon>Gunneridae</taxon>
        <taxon>Pentapetalae</taxon>
        <taxon>rosids</taxon>
        <taxon>malvids</taxon>
        <taxon>Brassicales</taxon>
        <taxon>Brassicaceae</taxon>
        <taxon>Brassiceae</taxon>
        <taxon>Brassica</taxon>
    </lineage>
</organism>
<feature type="compositionally biased region" description="Low complexity" evidence="1">
    <location>
        <begin position="1"/>
        <end position="26"/>
    </location>
</feature>
<reference evidence="2" key="1">
    <citation type="submission" date="2019-12" db="EMBL/GenBank/DDBJ databases">
        <title>Genome sequencing and annotation of Brassica cretica.</title>
        <authorList>
            <person name="Studholme D.J."/>
            <person name="Sarris P.F."/>
        </authorList>
    </citation>
    <scope>NUCLEOTIDE SEQUENCE</scope>
    <source>
        <strain evidence="2">PFS-102/07</strain>
        <tissue evidence="2">Leaf</tissue>
    </source>
</reference>
<accession>A0A8S9LGR0</accession>
<sequence>MVLGTGRNLTFSTTTTSKGLTPTTNTEDTNQAEHSARELSAEAKHPSWFQQSQQSAYSSSRKFFIGSSFRYKCGCNVQETLGFSGKE</sequence>
<protein>
    <submittedName>
        <fullName evidence="2">Uncharacterized protein</fullName>
    </submittedName>
</protein>
<name>A0A8S9LGR0_BRACR</name>
<evidence type="ECO:0000313" key="2">
    <source>
        <dbReference type="EMBL" id="KAF2604496.1"/>
    </source>
</evidence>
<dbReference type="EMBL" id="QGKY02000094">
    <property type="protein sequence ID" value="KAF2604496.1"/>
    <property type="molecule type" value="Genomic_DNA"/>
</dbReference>